<dbReference type="SUPFAM" id="SSF49879">
    <property type="entry name" value="SMAD/FHA domain"/>
    <property type="match status" value="1"/>
</dbReference>
<feature type="domain" description="FHA" evidence="1">
    <location>
        <begin position="28"/>
        <end position="78"/>
    </location>
</feature>
<name>U2ZIJ9_VIBPR</name>
<dbReference type="Pfam" id="PF00498">
    <property type="entry name" value="FHA"/>
    <property type="match status" value="1"/>
</dbReference>
<comment type="caution">
    <text evidence="2">The sequence shown here is derived from an EMBL/GenBank/DDBJ whole genome shotgun (WGS) entry which is preliminary data.</text>
</comment>
<dbReference type="CDD" id="cd00060">
    <property type="entry name" value="FHA"/>
    <property type="match status" value="1"/>
</dbReference>
<evidence type="ECO:0000259" key="1">
    <source>
        <dbReference type="PROSITE" id="PS50006"/>
    </source>
</evidence>
<sequence>MTISIHLIAIPDDEVVASRVIYLPKSGGTFGRDTNCDVALPDQGKRISRVHGDIHLSEHGYRIRSRGKNSAILNDKPLMAEKDYPLNDGDILKVEGYTMLISTLVSSNNIDERIQQDTGPRLERGFNLNLDDETDFLEDIETAAAERAASGFSTHNVMSDDPFASDPFEDLDEEQVAPHVEDRQDNLSHQAHQLEFLPVETRQTSQLESAIDKLITLTEKNQQYLHNPMLQHDALFSALEATVDQFLDELAPEQLETQFSEYLHGSLFASKEKKYWRIYRKHFTHRHENGDFRRQFKALFLENMQKQREES</sequence>
<dbReference type="InterPro" id="IPR046883">
    <property type="entry name" value="T6SS_FHA_C"/>
</dbReference>
<dbReference type="AlphaFoldDB" id="U2ZIJ9"/>
<evidence type="ECO:0000313" key="2">
    <source>
        <dbReference type="EMBL" id="GAD67596.1"/>
    </source>
</evidence>
<dbReference type="eggNOG" id="COG3456">
    <property type="taxonomic scope" value="Bacteria"/>
</dbReference>
<dbReference type="Gene3D" id="2.60.200.20">
    <property type="match status" value="1"/>
</dbReference>
<dbReference type="EMBL" id="BATJ01000008">
    <property type="protein sequence ID" value="GAD67596.1"/>
    <property type="molecule type" value="Genomic_DNA"/>
</dbReference>
<dbReference type="PROSITE" id="PS50006">
    <property type="entry name" value="FHA_DOMAIN"/>
    <property type="match status" value="1"/>
</dbReference>
<accession>U2ZIJ9</accession>
<dbReference type="Proteomes" id="UP000016570">
    <property type="component" value="Unassembled WGS sequence"/>
</dbReference>
<dbReference type="STRING" id="1219065.VPR01S_08_01790"/>
<evidence type="ECO:0000313" key="3">
    <source>
        <dbReference type="Proteomes" id="UP000016570"/>
    </source>
</evidence>
<dbReference type="RefSeq" id="WP_021705567.1">
    <property type="nucleotide sequence ID" value="NZ_BATJ01000008.1"/>
</dbReference>
<proteinExistence type="predicted"/>
<reference evidence="2 3" key="1">
    <citation type="submission" date="2013-09" db="EMBL/GenBank/DDBJ databases">
        <title>Whole genome shotgun sequence of Vibrio proteolyticus NBRC 13287.</title>
        <authorList>
            <person name="Isaki S."/>
            <person name="Hosoyama A."/>
            <person name="Numata M."/>
            <person name="Hashimoto M."/>
            <person name="Hosoyama Y."/>
            <person name="Tsuchikane K."/>
            <person name="Noguchi M."/>
            <person name="Hirakata S."/>
            <person name="Ichikawa N."/>
            <person name="Ohji S."/>
            <person name="Yamazoe A."/>
            <person name="Fujita N."/>
        </authorList>
    </citation>
    <scope>NUCLEOTIDE SEQUENCE [LARGE SCALE GENOMIC DNA]</scope>
    <source>
        <strain evidence="2 3">NBRC 13287</strain>
    </source>
</reference>
<dbReference type="Pfam" id="PF20232">
    <property type="entry name" value="T6SS_FHA_C"/>
    <property type="match status" value="1"/>
</dbReference>
<protein>
    <recommendedName>
        <fullName evidence="1">FHA domain-containing protein</fullName>
    </recommendedName>
</protein>
<dbReference type="InterPro" id="IPR000253">
    <property type="entry name" value="FHA_dom"/>
</dbReference>
<dbReference type="InterPro" id="IPR008984">
    <property type="entry name" value="SMAD_FHA_dom_sf"/>
</dbReference>
<keyword evidence="3" id="KW-1185">Reference proteome</keyword>
<gene>
    <name evidence="2" type="ORF">VPR01S_08_01790</name>
</gene>
<dbReference type="SMART" id="SM00240">
    <property type="entry name" value="FHA"/>
    <property type="match status" value="1"/>
</dbReference>
<dbReference type="eggNOG" id="COG1716">
    <property type="taxonomic scope" value="Bacteria"/>
</dbReference>
<organism evidence="2 3">
    <name type="scientific">Vibrio proteolyticus NBRC 13287</name>
    <dbReference type="NCBI Taxonomy" id="1219065"/>
    <lineage>
        <taxon>Bacteria</taxon>
        <taxon>Pseudomonadati</taxon>
        <taxon>Pseudomonadota</taxon>
        <taxon>Gammaproteobacteria</taxon>
        <taxon>Vibrionales</taxon>
        <taxon>Vibrionaceae</taxon>
        <taxon>Vibrio</taxon>
    </lineage>
</organism>